<comment type="function">
    <text evidence="8">Component of the Mediator complex, a coactivator involved in the regulated transcription of nearly all RNA polymerase II-dependent genes. Mediator functions as a bridge to convey information from gene-specific regulatory proteins to the basal RNA polymerase II transcription machinery. Mediator is recruited to promoters by direct interactions with regulatory proteins and serves as a scaffold for the assembly of a functional preinitiation complex with RNA polymerase II and the general transcription factors.</text>
</comment>
<dbReference type="GO" id="GO:0006369">
    <property type="term" value="P:termination of RNA polymerase II transcription"/>
    <property type="evidence" value="ECO:0007669"/>
    <property type="project" value="TreeGrafter"/>
</dbReference>
<feature type="compositionally biased region" description="Polar residues" evidence="9">
    <location>
        <begin position="57"/>
        <end position="70"/>
    </location>
</feature>
<dbReference type="EMBL" id="SWKV01000072">
    <property type="protein sequence ID" value="KAF3034071.1"/>
    <property type="molecule type" value="Genomic_DNA"/>
</dbReference>
<gene>
    <name evidence="10" type="primary">SRB5</name>
    <name evidence="8" type="synonym">MED18</name>
    <name evidence="10" type="ORF">E8E12_004533</name>
</gene>
<comment type="subcellular location">
    <subcellularLocation>
        <location evidence="1 8">Nucleus</location>
    </subcellularLocation>
</comment>
<organism evidence="10 11">
    <name type="scientific">Didymella heteroderae</name>
    <dbReference type="NCBI Taxonomy" id="1769908"/>
    <lineage>
        <taxon>Eukaryota</taxon>
        <taxon>Fungi</taxon>
        <taxon>Dikarya</taxon>
        <taxon>Ascomycota</taxon>
        <taxon>Pezizomycotina</taxon>
        <taxon>Dothideomycetes</taxon>
        <taxon>Pleosporomycetidae</taxon>
        <taxon>Pleosporales</taxon>
        <taxon>Pleosporineae</taxon>
        <taxon>Didymellaceae</taxon>
        <taxon>Didymella</taxon>
    </lineage>
</organism>
<dbReference type="GO" id="GO:0006357">
    <property type="term" value="P:regulation of transcription by RNA polymerase II"/>
    <property type="evidence" value="ECO:0007669"/>
    <property type="project" value="InterPro"/>
</dbReference>
<comment type="caution">
    <text evidence="10">The sequence shown here is derived from an EMBL/GenBank/DDBJ whole genome shotgun (WGS) entry which is preliminary data.</text>
</comment>
<dbReference type="AlphaFoldDB" id="A0A9P4WJH5"/>
<accession>A0A9P4WJH5</accession>
<evidence type="ECO:0000256" key="3">
    <source>
        <dbReference type="ARBA" id="ARBA00019612"/>
    </source>
</evidence>
<dbReference type="GO" id="GO:0003712">
    <property type="term" value="F:transcription coregulator activity"/>
    <property type="evidence" value="ECO:0007669"/>
    <property type="project" value="InterPro"/>
</dbReference>
<protein>
    <recommendedName>
        <fullName evidence="3 8">Mediator of RNA polymerase II transcription subunit 18</fullName>
    </recommendedName>
    <alternativeName>
        <fullName evidence="7 8">Mediator complex subunit 18</fullName>
    </alternativeName>
</protein>
<evidence type="ECO:0000256" key="8">
    <source>
        <dbReference type="RuleBase" id="RU364150"/>
    </source>
</evidence>
<keyword evidence="11" id="KW-1185">Reference proteome</keyword>
<evidence type="ECO:0000256" key="9">
    <source>
        <dbReference type="SAM" id="MobiDB-lite"/>
    </source>
</evidence>
<comment type="subunit">
    <text evidence="8">Component of the Mediator complex.</text>
</comment>
<proteinExistence type="inferred from homology"/>
<comment type="similarity">
    <text evidence="2 8">Belongs to the Mediator complex subunit 18 family.</text>
</comment>
<dbReference type="PANTHER" id="PTHR13321:SF2">
    <property type="entry name" value="MEDIATOR OF RNA POLYMERASE II TRANSCRIPTION SUBUNIT 18"/>
    <property type="match status" value="1"/>
</dbReference>
<feature type="compositionally biased region" description="Basic and acidic residues" evidence="9">
    <location>
        <begin position="42"/>
        <end position="51"/>
    </location>
</feature>
<evidence type="ECO:0000313" key="10">
    <source>
        <dbReference type="EMBL" id="KAF3034071.1"/>
    </source>
</evidence>
<keyword evidence="5 8" id="KW-0804">Transcription</keyword>
<dbReference type="Pfam" id="PF09637">
    <property type="entry name" value="Med18"/>
    <property type="match status" value="1"/>
</dbReference>
<evidence type="ECO:0000256" key="1">
    <source>
        <dbReference type="ARBA" id="ARBA00004123"/>
    </source>
</evidence>
<dbReference type="GO" id="GO:0016592">
    <property type="term" value="C:mediator complex"/>
    <property type="evidence" value="ECO:0007669"/>
    <property type="project" value="InterPro"/>
</dbReference>
<dbReference type="InterPro" id="IPR019095">
    <property type="entry name" value="Mediator_Med18"/>
</dbReference>
<dbReference type="Gene3D" id="2.40.320.10">
    <property type="entry name" value="Hypothetical Protein Pfu-838710-001"/>
    <property type="match status" value="1"/>
</dbReference>
<evidence type="ECO:0000256" key="4">
    <source>
        <dbReference type="ARBA" id="ARBA00023015"/>
    </source>
</evidence>
<dbReference type="OrthoDB" id="5348092at2759"/>
<feature type="region of interest" description="Disordered" evidence="9">
    <location>
        <begin position="42"/>
        <end position="70"/>
    </location>
</feature>
<dbReference type="PANTHER" id="PTHR13321">
    <property type="entry name" value="MEDIATOR OF RNA POLYMERASE II TRANSCRIPTION, SUBUNIT 18"/>
    <property type="match status" value="1"/>
</dbReference>
<evidence type="ECO:0000256" key="6">
    <source>
        <dbReference type="ARBA" id="ARBA00023242"/>
    </source>
</evidence>
<keyword evidence="8" id="KW-0010">Activator</keyword>
<sequence length="283" mass="31745">MHELLLYGQVSAARHDQVLKILAGFAAMQPRRILQRRIIYRPEREPEEPGSHLRRGGTQNVAVKQKQQSTTPTQLYYTHLVQKLSDEDFGKGDSKASETLSADVDFEGGQEPRWSSLFEDMPDTGDRGVSIRFTNSTDLIGGDPHTFMITSGPNRFVTEYYVEGHRFVHGNVVVFLHRILHEPAVRNLQTGPKVNPPAFDSLQLLDQSGTYILEAKVRVQDFKDASVLEAGVNELKAFQTSMRGCVELSLPDRLTMDTRVKYKLAPGVVTKAQAQQAQAPQNR</sequence>
<evidence type="ECO:0000256" key="7">
    <source>
        <dbReference type="ARBA" id="ARBA00032012"/>
    </source>
</evidence>
<dbReference type="GO" id="GO:0070847">
    <property type="term" value="C:core mediator complex"/>
    <property type="evidence" value="ECO:0007669"/>
    <property type="project" value="TreeGrafter"/>
</dbReference>
<evidence type="ECO:0000256" key="5">
    <source>
        <dbReference type="ARBA" id="ARBA00023163"/>
    </source>
</evidence>
<keyword evidence="4 8" id="KW-0805">Transcription regulation</keyword>
<keyword evidence="6 8" id="KW-0539">Nucleus</keyword>
<evidence type="ECO:0000313" key="11">
    <source>
        <dbReference type="Proteomes" id="UP000758155"/>
    </source>
</evidence>
<name>A0A9P4WJH5_9PLEO</name>
<evidence type="ECO:0000256" key="2">
    <source>
        <dbReference type="ARBA" id="ARBA00009814"/>
    </source>
</evidence>
<reference evidence="10" key="1">
    <citation type="submission" date="2019-04" db="EMBL/GenBank/DDBJ databases">
        <title>Sequencing of skin fungus with MAO and IRED activity.</title>
        <authorList>
            <person name="Marsaioli A.J."/>
            <person name="Bonatto J.M.C."/>
            <person name="Reis Junior O."/>
        </authorList>
    </citation>
    <scope>NUCLEOTIDE SEQUENCE</scope>
    <source>
        <strain evidence="10">28M1</strain>
    </source>
</reference>
<dbReference type="Proteomes" id="UP000758155">
    <property type="component" value="Unassembled WGS sequence"/>
</dbReference>